<protein>
    <submittedName>
        <fullName evidence="1">Putative zinc finger protein</fullName>
    </submittedName>
</protein>
<accession>R1FVH8</accession>
<sequence length="92" mass="10702">MLVRKTAAFGWSIEHAVAWWDTSLFLTKWVHTLQVQEKTQPPDDEEKKILEQVKTVLGEMEHEYDVTPRMGSVLTKLADAYEKNLQEENARS</sequence>
<gene>
    <name evidence="1" type="ORF">UCRNP2_10205</name>
</gene>
<name>R1FVH8_BOTPV</name>
<reference evidence="2" key="1">
    <citation type="journal article" date="2013" name="Genome Announc.">
        <title>Draft genome sequence of Neofusicoccum parvum isolate UCR-NP2, a fungal vascular pathogen associated with grapevine cankers.</title>
        <authorList>
            <person name="Blanco-Ulate B."/>
            <person name="Rolshausen P."/>
            <person name="Cantu D."/>
        </authorList>
    </citation>
    <scope>NUCLEOTIDE SEQUENCE [LARGE SCALE GENOMIC DNA]</scope>
    <source>
        <strain evidence="2">UCR-NP2</strain>
    </source>
</reference>
<proteinExistence type="predicted"/>
<dbReference type="KEGG" id="npa:UCRNP2_10205"/>
<dbReference type="AlphaFoldDB" id="R1FVH8"/>
<evidence type="ECO:0000313" key="2">
    <source>
        <dbReference type="Proteomes" id="UP000013521"/>
    </source>
</evidence>
<dbReference type="OrthoDB" id="654211at2759"/>
<dbReference type="HOGENOM" id="CLU_2413037_0_0_1"/>
<dbReference type="Proteomes" id="UP000013521">
    <property type="component" value="Unassembled WGS sequence"/>
</dbReference>
<evidence type="ECO:0000313" key="1">
    <source>
        <dbReference type="EMBL" id="EOD43090.1"/>
    </source>
</evidence>
<organism evidence="1 2">
    <name type="scientific">Botryosphaeria parva (strain UCR-NP2)</name>
    <name type="common">Grapevine canker fungus</name>
    <name type="synonym">Neofusicoccum parvum</name>
    <dbReference type="NCBI Taxonomy" id="1287680"/>
    <lineage>
        <taxon>Eukaryota</taxon>
        <taxon>Fungi</taxon>
        <taxon>Dikarya</taxon>
        <taxon>Ascomycota</taxon>
        <taxon>Pezizomycotina</taxon>
        <taxon>Dothideomycetes</taxon>
        <taxon>Dothideomycetes incertae sedis</taxon>
        <taxon>Botryosphaeriales</taxon>
        <taxon>Botryosphaeriaceae</taxon>
        <taxon>Neofusicoccum</taxon>
    </lineage>
</organism>
<dbReference type="EMBL" id="KB916911">
    <property type="protein sequence ID" value="EOD43090.1"/>
    <property type="molecule type" value="Genomic_DNA"/>
</dbReference>